<gene>
    <name evidence="2" type="ORF">CCAP1982_LOCUS7534</name>
</gene>
<feature type="signal peptide" evidence="1">
    <location>
        <begin position="1"/>
        <end position="21"/>
    </location>
</feature>
<keyword evidence="1" id="KW-0732">Signal</keyword>
<comment type="caution">
    <text evidence="2">The sequence shown here is derived from an EMBL/GenBank/DDBJ whole genome shotgun (WGS) entry which is preliminary data.</text>
</comment>
<dbReference type="Proteomes" id="UP000606786">
    <property type="component" value="Unassembled WGS sequence"/>
</dbReference>
<feature type="chain" id="PRO_5032940468" evidence="1">
    <location>
        <begin position="22"/>
        <end position="186"/>
    </location>
</feature>
<name>A0A811UME9_CERCA</name>
<evidence type="ECO:0000313" key="3">
    <source>
        <dbReference type="Proteomes" id="UP000606786"/>
    </source>
</evidence>
<protein>
    <submittedName>
        <fullName evidence="2">(Mediterranean fruit fly) hypothetical protein</fullName>
    </submittedName>
</protein>
<reference evidence="2" key="1">
    <citation type="submission" date="2020-11" db="EMBL/GenBank/DDBJ databases">
        <authorList>
            <person name="Whitehead M."/>
        </authorList>
    </citation>
    <scope>NUCLEOTIDE SEQUENCE</scope>
    <source>
        <strain evidence="2">EGII</strain>
    </source>
</reference>
<proteinExistence type="predicted"/>
<feature type="non-terminal residue" evidence="2">
    <location>
        <position position="186"/>
    </location>
</feature>
<organism evidence="2 3">
    <name type="scientific">Ceratitis capitata</name>
    <name type="common">Mediterranean fruit fly</name>
    <name type="synonym">Tephritis capitata</name>
    <dbReference type="NCBI Taxonomy" id="7213"/>
    <lineage>
        <taxon>Eukaryota</taxon>
        <taxon>Metazoa</taxon>
        <taxon>Ecdysozoa</taxon>
        <taxon>Arthropoda</taxon>
        <taxon>Hexapoda</taxon>
        <taxon>Insecta</taxon>
        <taxon>Pterygota</taxon>
        <taxon>Neoptera</taxon>
        <taxon>Endopterygota</taxon>
        <taxon>Diptera</taxon>
        <taxon>Brachycera</taxon>
        <taxon>Muscomorpha</taxon>
        <taxon>Tephritoidea</taxon>
        <taxon>Tephritidae</taxon>
        <taxon>Ceratitis</taxon>
        <taxon>Ceratitis</taxon>
    </lineage>
</organism>
<dbReference type="AlphaFoldDB" id="A0A811UME9"/>
<sequence length="186" mass="20450">MNAHILLFSSNALLPLFLINSYPFITCCITKTEIDIRCKASHSCLVLSLLEYIAVYAKHIQCTLATLAYDKGEANFDGELPSFEFKEQNDLPSSGFVKNLSGVNLACSCHNCFNGGTKVATTPLCHAASPKYMHHDIRAYNVCAKHSTQLHPLSTSSLHYGGLNEMLHHAFAVYEYIAASVLCDSD</sequence>
<dbReference type="EMBL" id="CAJHJT010000012">
    <property type="protein sequence ID" value="CAD6998987.1"/>
    <property type="molecule type" value="Genomic_DNA"/>
</dbReference>
<keyword evidence="3" id="KW-1185">Reference proteome</keyword>
<accession>A0A811UME9</accession>
<evidence type="ECO:0000313" key="2">
    <source>
        <dbReference type="EMBL" id="CAD6998987.1"/>
    </source>
</evidence>
<evidence type="ECO:0000256" key="1">
    <source>
        <dbReference type="SAM" id="SignalP"/>
    </source>
</evidence>